<evidence type="ECO:0000313" key="1">
    <source>
        <dbReference type="EMBL" id="SBS63808.1"/>
    </source>
</evidence>
<sequence>MTTFLIDSSSGACDSLWTNQQGLEVAKPLDKYLFISDLDVFDEDQQAIIQTEKVIFYAGCYEQILLQQALSLGLINDETYAKAAAYAKDQGYGALAYAIVTTSNWTITHRGCNNDQGLVYGGTGGNHARLSYTNSYQTKAAVEEACKLDSLSGPPVSHYHYTLNGEDYFEDMEDIGNDAVDNIYSLTENLINSIKAHREGGTMNEHKNAGYSTASSPEAPPVDISQVIENHHAYKGHDKKKKTKYANHIKLHNDKIKKHKQLSL</sequence>
<gene>
    <name evidence="1" type="ORF">VAT7223_01846</name>
</gene>
<protein>
    <submittedName>
        <fullName evidence="1">Uncharacterized protein</fullName>
    </submittedName>
</protein>
<dbReference type="GeneID" id="94235571"/>
<dbReference type="Proteomes" id="UP000092876">
    <property type="component" value="Unassembled WGS sequence"/>
</dbReference>
<dbReference type="AlphaFoldDB" id="A0A1C3IR49"/>
<dbReference type="RefSeq" id="WP_065678999.1">
    <property type="nucleotide sequence ID" value="NZ_AP025461.1"/>
</dbReference>
<accession>A0A1C3IR49</accession>
<evidence type="ECO:0000313" key="2">
    <source>
        <dbReference type="Proteomes" id="UP000092876"/>
    </source>
</evidence>
<organism evidence="1 2">
    <name type="scientific">Vibrio atlanticus</name>
    <dbReference type="NCBI Taxonomy" id="693153"/>
    <lineage>
        <taxon>Bacteria</taxon>
        <taxon>Pseudomonadati</taxon>
        <taxon>Pseudomonadota</taxon>
        <taxon>Gammaproteobacteria</taxon>
        <taxon>Vibrionales</taxon>
        <taxon>Vibrionaceae</taxon>
        <taxon>Vibrio</taxon>
    </lineage>
</organism>
<reference evidence="2" key="1">
    <citation type="submission" date="2016-06" db="EMBL/GenBank/DDBJ databases">
        <authorList>
            <person name="Rodrigo-Torres Lidia"/>
            <person name="Arahal R.David."/>
        </authorList>
    </citation>
    <scope>NUCLEOTIDE SEQUENCE [LARGE SCALE GENOMIC DNA]</scope>
    <source>
        <strain evidence="2">CECT 7223</strain>
    </source>
</reference>
<name>A0A1C3IR49_9VIBR</name>
<dbReference type="EMBL" id="FLQP01000023">
    <property type="protein sequence ID" value="SBS63808.1"/>
    <property type="molecule type" value="Genomic_DNA"/>
</dbReference>
<proteinExistence type="predicted"/>